<sequence>MNINNQLRGIIDLDGHFLNLQSAQMVLVTLRRDGLGYDHNPAHGWNAMLNHPSAQESFDS</sequence>
<accession>A0A2S4UDL0</accession>
<reference evidence="2" key="2">
    <citation type="journal article" date="2018" name="BMC Genomics">
        <title>Genomic insights into host adaptation between the wheat stripe rust pathogen (Puccinia striiformis f. sp. tritici) and the barley stripe rust pathogen (Puccinia striiformis f. sp. hordei).</title>
        <authorList>
            <person name="Xia C."/>
            <person name="Wang M."/>
            <person name="Yin C."/>
            <person name="Cornejo O.E."/>
            <person name="Hulbert S.H."/>
            <person name="Chen X."/>
        </authorList>
    </citation>
    <scope>NUCLEOTIDE SEQUENCE [LARGE SCALE GENOMIC DNA]</scope>
    <source>
        <strain evidence="2">93TX-2</strain>
    </source>
</reference>
<protein>
    <submittedName>
        <fullName evidence="1">Uncharacterized protein</fullName>
    </submittedName>
</protein>
<dbReference type="AlphaFoldDB" id="A0A2S4UDL0"/>
<dbReference type="Proteomes" id="UP000238274">
    <property type="component" value="Unassembled WGS sequence"/>
</dbReference>
<dbReference type="VEuPathDB" id="FungiDB:PSHT_15670"/>
<evidence type="ECO:0000313" key="1">
    <source>
        <dbReference type="EMBL" id="POV95413.1"/>
    </source>
</evidence>
<name>A0A2S4UDL0_9BASI</name>
<evidence type="ECO:0000313" key="2">
    <source>
        <dbReference type="Proteomes" id="UP000238274"/>
    </source>
</evidence>
<gene>
    <name evidence="1" type="ORF">PSHT_15670</name>
</gene>
<reference evidence="2" key="3">
    <citation type="journal article" date="2018" name="Mol. Plant Microbe Interact.">
        <title>Genome sequence resources for the wheat stripe rust pathogen (Puccinia striiformis f. sp. tritici) and the barley stripe rust pathogen (Puccinia striiformis f. sp. hordei).</title>
        <authorList>
            <person name="Xia C."/>
            <person name="Wang M."/>
            <person name="Yin C."/>
            <person name="Cornejo O.E."/>
            <person name="Hulbert S.H."/>
            <person name="Chen X."/>
        </authorList>
    </citation>
    <scope>NUCLEOTIDE SEQUENCE [LARGE SCALE GENOMIC DNA]</scope>
    <source>
        <strain evidence="2">93TX-2</strain>
    </source>
</reference>
<reference evidence="1 2" key="1">
    <citation type="submission" date="2017-12" db="EMBL/GenBank/DDBJ databases">
        <title>Gene loss provides genomic basis for host adaptation in cereal stripe rust fungi.</title>
        <authorList>
            <person name="Xia C."/>
        </authorList>
    </citation>
    <scope>NUCLEOTIDE SEQUENCE [LARGE SCALE GENOMIC DNA]</scope>
    <source>
        <strain evidence="1 2">93TX-2</strain>
    </source>
</reference>
<organism evidence="1 2">
    <name type="scientific">Puccinia striiformis</name>
    <dbReference type="NCBI Taxonomy" id="27350"/>
    <lineage>
        <taxon>Eukaryota</taxon>
        <taxon>Fungi</taxon>
        <taxon>Dikarya</taxon>
        <taxon>Basidiomycota</taxon>
        <taxon>Pucciniomycotina</taxon>
        <taxon>Pucciniomycetes</taxon>
        <taxon>Pucciniales</taxon>
        <taxon>Pucciniaceae</taxon>
        <taxon>Puccinia</taxon>
    </lineage>
</organism>
<comment type="caution">
    <text evidence="1">The sequence shown here is derived from an EMBL/GenBank/DDBJ whole genome shotgun (WGS) entry which is preliminary data.</text>
</comment>
<dbReference type="EMBL" id="PKSM01000418">
    <property type="protein sequence ID" value="POV95413.1"/>
    <property type="molecule type" value="Genomic_DNA"/>
</dbReference>
<keyword evidence="2" id="KW-1185">Reference proteome</keyword>
<proteinExistence type="predicted"/>